<dbReference type="EMBL" id="UOFQ01000070">
    <property type="protein sequence ID" value="VAW87653.1"/>
    <property type="molecule type" value="Genomic_DNA"/>
</dbReference>
<reference evidence="1" key="1">
    <citation type="submission" date="2018-06" db="EMBL/GenBank/DDBJ databases">
        <authorList>
            <person name="Zhirakovskaya E."/>
        </authorList>
    </citation>
    <scope>NUCLEOTIDE SEQUENCE</scope>
</reference>
<protein>
    <submittedName>
        <fullName evidence="1">Uncharacterized protein</fullName>
    </submittedName>
</protein>
<proteinExistence type="predicted"/>
<sequence>MKQIQRYLQFPYWAKAAMQNITIAVMLLLFSAGISTGADFTLDFQNDEVGGGVSRINNGGRFSATSYTACNMSYIANSGCAGGDFGFGINDGMGLAAEHDDGSAFFQEELFDSSDGQRYFHVIVGDYTTDDMVLEYFIKANANSNQWDSGFFGFSGSGNISASHSLGQAGNGAAAIGQPYSADSSLTGTGSANPNSIIMRQLVKDSASPSFSIDFTKERFLYKPKLTHTNGGVDGFEAITVIDMSNSLYTDITPVDGTADFDNVLVLTDPLKYETAGDYNVDTAGSLGPEIKSYYNVNPNGEIREFTAGGFTYTPGSGTGGSGGTYNYIDSADNANPAYNPLNVDWVSFCDTSQNVNWSGNGACTNGDGSGGGWGGGWGGGGWGGWR</sequence>
<gene>
    <name evidence="1" type="ORF">MNBD_GAMMA17-781</name>
</gene>
<evidence type="ECO:0000313" key="1">
    <source>
        <dbReference type="EMBL" id="VAW87653.1"/>
    </source>
</evidence>
<accession>A0A3B0ZHE3</accession>
<dbReference type="AlphaFoldDB" id="A0A3B0ZHE3"/>
<name>A0A3B0ZHE3_9ZZZZ</name>
<organism evidence="1">
    <name type="scientific">hydrothermal vent metagenome</name>
    <dbReference type="NCBI Taxonomy" id="652676"/>
    <lineage>
        <taxon>unclassified sequences</taxon>
        <taxon>metagenomes</taxon>
        <taxon>ecological metagenomes</taxon>
    </lineage>
</organism>